<protein>
    <submittedName>
        <fullName evidence="1">Uncharacterized protein</fullName>
    </submittedName>
</protein>
<comment type="caution">
    <text evidence="1">The sequence shown here is derived from an EMBL/GenBank/DDBJ whole genome shotgun (WGS) entry which is preliminary data.</text>
</comment>
<gene>
    <name evidence="1" type="ORF">WL29_22540</name>
</gene>
<evidence type="ECO:0000313" key="1">
    <source>
        <dbReference type="EMBL" id="KWA84145.1"/>
    </source>
</evidence>
<sequence>MAPTEWKGVDVRLSETERVWLKNQLYHKQVAAALPLLRDAFVSFSVTKAARPQSKHDVVQRKLITCRYFLMLRRDVRGKKLLTKTDLALVRPLVASLKPRQRTDLERNLFAFERGVDL</sequence>
<proteinExistence type="predicted"/>
<organism evidence="1 2">
    <name type="scientific">Burkholderia ubonensis</name>
    <dbReference type="NCBI Taxonomy" id="101571"/>
    <lineage>
        <taxon>Bacteria</taxon>
        <taxon>Pseudomonadati</taxon>
        <taxon>Pseudomonadota</taxon>
        <taxon>Betaproteobacteria</taxon>
        <taxon>Burkholderiales</taxon>
        <taxon>Burkholderiaceae</taxon>
        <taxon>Burkholderia</taxon>
        <taxon>Burkholderia cepacia complex</taxon>
    </lineage>
</organism>
<accession>A0A106QBW9</accession>
<reference evidence="1 2" key="1">
    <citation type="submission" date="2015-11" db="EMBL/GenBank/DDBJ databases">
        <title>Expanding the genomic diversity of Burkholderia species for the development of highly accurate diagnostics.</title>
        <authorList>
            <person name="Sahl J."/>
            <person name="Keim P."/>
            <person name="Wagner D."/>
        </authorList>
    </citation>
    <scope>NUCLEOTIDE SEQUENCE [LARGE SCALE GENOMIC DNA]</scope>
    <source>
        <strain evidence="1 2">MSMB2087WGS</strain>
    </source>
</reference>
<evidence type="ECO:0000313" key="2">
    <source>
        <dbReference type="Proteomes" id="UP000060630"/>
    </source>
</evidence>
<dbReference type="AlphaFoldDB" id="A0A106QBW9"/>
<dbReference type="Proteomes" id="UP000060630">
    <property type="component" value="Unassembled WGS sequence"/>
</dbReference>
<dbReference type="EMBL" id="LPHD01000049">
    <property type="protein sequence ID" value="KWA84145.1"/>
    <property type="molecule type" value="Genomic_DNA"/>
</dbReference>
<name>A0A106QBW9_9BURK</name>